<dbReference type="Pfam" id="PF04314">
    <property type="entry name" value="PCuAC"/>
    <property type="match status" value="1"/>
</dbReference>
<dbReference type="Proteomes" id="UP000250915">
    <property type="component" value="Unassembled WGS sequence"/>
</dbReference>
<evidence type="ECO:0000313" key="2">
    <source>
        <dbReference type="EMBL" id="RAV14251.1"/>
    </source>
</evidence>
<protein>
    <recommendedName>
        <fullName evidence="4">Lipoprotein LpqE</fullName>
    </recommendedName>
</protein>
<dbReference type="EMBL" id="QMEV01000008">
    <property type="protein sequence ID" value="RAV14251.1"/>
    <property type="molecule type" value="Genomic_DNA"/>
</dbReference>
<feature type="chain" id="PRO_5016393282" description="Lipoprotein LpqE" evidence="1">
    <location>
        <begin position="24"/>
        <end position="186"/>
    </location>
</feature>
<dbReference type="AlphaFoldDB" id="A0A329M2J6"/>
<evidence type="ECO:0000256" key="1">
    <source>
        <dbReference type="SAM" id="SignalP"/>
    </source>
</evidence>
<proteinExistence type="predicted"/>
<dbReference type="InterPro" id="IPR036182">
    <property type="entry name" value="PCuAC_sf"/>
</dbReference>
<accession>A0A329M2J6</accession>
<name>A0A329M2J6_9MYCO</name>
<dbReference type="InterPro" id="IPR007410">
    <property type="entry name" value="LpqE-like"/>
</dbReference>
<dbReference type="OrthoDB" id="5188566at2"/>
<sequence>MNRFKIRLGLPALAVAGVLAALAALVSGCGAGQVSQMAVQEPAINGNKVTFNNVALRDIRIQAYQTGDYLQPGRTVDLVLVAVNLSPNTPDRLVGVSSDIGTVTVSGDARLPAGGSLFIGTPEGEKVAPGPVGANTAAAKATVNLTKPISNGLTYNFTFNFEKAGQATVSVPISAGLAPPQRNQAG</sequence>
<dbReference type="RefSeq" id="WP_112632132.1">
    <property type="nucleotide sequence ID" value="NZ_QMEV01000008.1"/>
</dbReference>
<dbReference type="PROSITE" id="PS51257">
    <property type="entry name" value="PROKAR_LIPOPROTEIN"/>
    <property type="match status" value="1"/>
</dbReference>
<comment type="caution">
    <text evidence="2">The sequence shown here is derived from an EMBL/GenBank/DDBJ whole genome shotgun (WGS) entry which is preliminary data.</text>
</comment>
<dbReference type="Gene3D" id="2.60.40.1890">
    <property type="entry name" value="PCu(A)C copper chaperone"/>
    <property type="match status" value="1"/>
</dbReference>
<evidence type="ECO:0000313" key="3">
    <source>
        <dbReference type="Proteomes" id="UP000250915"/>
    </source>
</evidence>
<gene>
    <name evidence="2" type="ORF">DQP57_05985</name>
</gene>
<reference evidence="2 3" key="1">
    <citation type="submission" date="2018-06" db="EMBL/GenBank/DDBJ databases">
        <title>NTM in soil in Japan.</title>
        <authorList>
            <person name="Ohya K."/>
        </authorList>
    </citation>
    <scope>NUCLEOTIDE SEQUENCE [LARGE SCALE GENOMIC DNA]</scope>
    <source>
        <strain evidence="2 3">GF28</strain>
    </source>
</reference>
<organism evidence="2 3">
    <name type="scientific">Mycobacterium colombiense</name>
    <dbReference type="NCBI Taxonomy" id="339268"/>
    <lineage>
        <taxon>Bacteria</taxon>
        <taxon>Bacillati</taxon>
        <taxon>Actinomycetota</taxon>
        <taxon>Actinomycetes</taxon>
        <taxon>Mycobacteriales</taxon>
        <taxon>Mycobacteriaceae</taxon>
        <taxon>Mycobacterium</taxon>
        <taxon>Mycobacterium avium complex (MAC)</taxon>
    </lineage>
</organism>
<evidence type="ECO:0008006" key="4">
    <source>
        <dbReference type="Google" id="ProtNLM"/>
    </source>
</evidence>
<feature type="signal peptide" evidence="1">
    <location>
        <begin position="1"/>
        <end position="23"/>
    </location>
</feature>
<keyword evidence="1" id="KW-0732">Signal</keyword>